<dbReference type="AlphaFoldDB" id="A0A2W4YWZ5"/>
<dbReference type="CDD" id="cd06260">
    <property type="entry name" value="DUF820-like"/>
    <property type="match status" value="1"/>
</dbReference>
<evidence type="ECO:0000259" key="1">
    <source>
        <dbReference type="Pfam" id="PF05685"/>
    </source>
</evidence>
<organism evidence="2 3">
    <name type="scientific">Phormidesmis priestleyi</name>
    <dbReference type="NCBI Taxonomy" id="268141"/>
    <lineage>
        <taxon>Bacteria</taxon>
        <taxon>Bacillati</taxon>
        <taxon>Cyanobacteriota</taxon>
        <taxon>Cyanophyceae</taxon>
        <taxon>Leptolyngbyales</taxon>
        <taxon>Leptolyngbyaceae</taxon>
        <taxon>Phormidesmis</taxon>
    </lineage>
</organism>
<proteinExistence type="predicted"/>
<gene>
    <name evidence="2" type="ORF">DCF15_19180</name>
</gene>
<dbReference type="InterPro" id="IPR011335">
    <property type="entry name" value="Restrct_endonuc-II-like"/>
</dbReference>
<dbReference type="PANTHER" id="PTHR34107:SF1">
    <property type="entry name" value="SLL0198 PROTEIN"/>
    <property type="match status" value="1"/>
</dbReference>
<sequence length="189" mass="21016">MVQTQPRPITLEAFLALPETEPASDFIDGQITQKSMPYGKHSRLQDKFANVINDAVKPNKVACAFLELQCICGANAVIPDISVFTWQHLPIDDNGEIANVFSIAPDWMIEILSPGQRYPKVIKKIQCCLQQGTGMGWLIDPNDRAVLIHLPAKEIQVVLIDEPDTLLPMPDFMSGLSYTIADLFNLLRA</sequence>
<dbReference type="Gene3D" id="3.90.1570.10">
    <property type="entry name" value="tt1808, chain A"/>
    <property type="match status" value="1"/>
</dbReference>
<reference evidence="2 3" key="2">
    <citation type="submission" date="2018-06" db="EMBL/GenBank/DDBJ databases">
        <title>Metagenomic assembly of (sub)arctic Cyanobacteria and their associated microbiome from non-axenic cultures.</title>
        <authorList>
            <person name="Baurain D."/>
        </authorList>
    </citation>
    <scope>NUCLEOTIDE SEQUENCE [LARGE SCALE GENOMIC DNA]</scope>
    <source>
        <strain evidence="2">ULC027bin1</strain>
    </source>
</reference>
<dbReference type="Pfam" id="PF05685">
    <property type="entry name" value="Uma2"/>
    <property type="match status" value="1"/>
</dbReference>
<protein>
    <recommendedName>
        <fullName evidence="1">Putative restriction endonuclease domain-containing protein</fullName>
    </recommendedName>
</protein>
<feature type="domain" description="Putative restriction endonuclease" evidence="1">
    <location>
        <begin position="11"/>
        <end position="180"/>
    </location>
</feature>
<evidence type="ECO:0000313" key="3">
    <source>
        <dbReference type="Proteomes" id="UP000249794"/>
    </source>
</evidence>
<reference evidence="3" key="1">
    <citation type="submission" date="2018-04" db="EMBL/GenBank/DDBJ databases">
        <authorList>
            <person name="Cornet L."/>
        </authorList>
    </citation>
    <scope>NUCLEOTIDE SEQUENCE [LARGE SCALE GENOMIC DNA]</scope>
</reference>
<dbReference type="PANTHER" id="PTHR34107">
    <property type="entry name" value="SLL0198 PROTEIN-RELATED"/>
    <property type="match status" value="1"/>
</dbReference>
<evidence type="ECO:0000313" key="2">
    <source>
        <dbReference type="EMBL" id="PZO47318.1"/>
    </source>
</evidence>
<dbReference type="SUPFAM" id="SSF52980">
    <property type="entry name" value="Restriction endonuclease-like"/>
    <property type="match status" value="1"/>
</dbReference>
<accession>A0A2W4YWZ5</accession>
<dbReference type="InterPro" id="IPR008538">
    <property type="entry name" value="Uma2"/>
</dbReference>
<dbReference type="EMBL" id="QBMP01000277">
    <property type="protein sequence ID" value="PZO47318.1"/>
    <property type="molecule type" value="Genomic_DNA"/>
</dbReference>
<dbReference type="Proteomes" id="UP000249794">
    <property type="component" value="Unassembled WGS sequence"/>
</dbReference>
<name>A0A2W4YWZ5_9CYAN</name>
<dbReference type="InterPro" id="IPR012296">
    <property type="entry name" value="Nuclease_put_TT1808"/>
</dbReference>
<comment type="caution">
    <text evidence="2">The sequence shown here is derived from an EMBL/GenBank/DDBJ whole genome shotgun (WGS) entry which is preliminary data.</text>
</comment>